<name>A0A9W4RV09_9PEZI</name>
<dbReference type="EMBL" id="CAMGZC010000473">
    <property type="protein sequence ID" value="CAI0647801.1"/>
    <property type="molecule type" value="Genomic_DNA"/>
</dbReference>
<keyword evidence="3" id="KW-1185">Reference proteome</keyword>
<dbReference type="InterPro" id="IPR008030">
    <property type="entry name" value="NmrA-like"/>
</dbReference>
<dbReference type="InterPro" id="IPR051604">
    <property type="entry name" value="Ergot_Alk_Oxidoreductase"/>
</dbReference>
<dbReference type="PANTHER" id="PTHR43162">
    <property type="match status" value="1"/>
</dbReference>
<proteinExistence type="predicted"/>
<evidence type="ECO:0000313" key="2">
    <source>
        <dbReference type="EMBL" id="CAI0647801.1"/>
    </source>
</evidence>
<protein>
    <recommendedName>
        <fullName evidence="1">NmrA-like domain-containing protein</fullName>
    </recommendedName>
</protein>
<organism evidence="2 3">
    <name type="scientific">Colletotrichum noveboracense</name>
    <dbReference type="NCBI Taxonomy" id="2664923"/>
    <lineage>
        <taxon>Eukaryota</taxon>
        <taxon>Fungi</taxon>
        <taxon>Dikarya</taxon>
        <taxon>Ascomycota</taxon>
        <taxon>Pezizomycotina</taxon>
        <taxon>Sordariomycetes</taxon>
        <taxon>Hypocreomycetidae</taxon>
        <taxon>Glomerellales</taxon>
        <taxon>Glomerellaceae</taxon>
        <taxon>Colletotrichum</taxon>
        <taxon>Colletotrichum gloeosporioides species complex</taxon>
    </lineage>
</organism>
<dbReference type="Gene3D" id="3.90.25.10">
    <property type="entry name" value="UDP-galactose 4-epimerase, domain 1"/>
    <property type="match status" value="1"/>
</dbReference>
<evidence type="ECO:0000259" key="1">
    <source>
        <dbReference type="Pfam" id="PF05368"/>
    </source>
</evidence>
<dbReference type="AlphaFoldDB" id="A0A9W4RV09"/>
<sequence length="308" mass="33646">MTYTITVVPASTQVGRETVRALLNDGSNSIVRGIYRDPTKAPPEFTASPNFTAVQGDVSASPLDFTGSDAVFYIPPPPFHSGDVDLIEFATNAANNIKDAIEKAGSVKRLLVFSAVGAENDHGIGILKINHISDKILQTAAPEVAIVRPGYFAENWAAAFETAKAEPPVLYSPMTPVGHKVPMVSLVDIRETCARILLDLANPLPRRTHAFELYGPRHYSTEDVREAVEEITGKKVGIVAIKVDQLAGFYAQEGPRAWCLRWWSSRLLGCRAGLWKASLAGMRIRFGAESSWLMRCDKSTRRDGCNGF</sequence>
<accession>A0A9W4RV09</accession>
<dbReference type="InterPro" id="IPR036291">
    <property type="entry name" value="NAD(P)-bd_dom_sf"/>
</dbReference>
<dbReference type="SUPFAM" id="SSF51735">
    <property type="entry name" value="NAD(P)-binding Rossmann-fold domains"/>
    <property type="match status" value="1"/>
</dbReference>
<comment type="caution">
    <text evidence="2">The sequence shown here is derived from an EMBL/GenBank/DDBJ whole genome shotgun (WGS) entry which is preliminary data.</text>
</comment>
<dbReference type="PANTHER" id="PTHR43162:SF1">
    <property type="entry name" value="PRESTALK A DIFFERENTIATION PROTEIN A"/>
    <property type="match status" value="1"/>
</dbReference>
<dbReference type="Proteomes" id="UP001152533">
    <property type="component" value="Unassembled WGS sequence"/>
</dbReference>
<evidence type="ECO:0000313" key="3">
    <source>
        <dbReference type="Proteomes" id="UP001152533"/>
    </source>
</evidence>
<gene>
    <name evidence="2" type="ORF">CGXH109_LOCUS69209</name>
</gene>
<feature type="domain" description="NmrA-like" evidence="1">
    <location>
        <begin position="2"/>
        <end position="243"/>
    </location>
</feature>
<reference evidence="2" key="1">
    <citation type="submission" date="2022-08" db="EMBL/GenBank/DDBJ databases">
        <authorList>
            <person name="Giroux E."/>
            <person name="Giroux E."/>
        </authorList>
    </citation>
    <scope>NUCLEOTIDE SEQUENCE</scope>
    <source>
        <strain evidence="2">H1091258</strain>
    </source>
</reference>
<dbReference type="Pfam" id="PF05368">
    <property type="entry name" value="NmrA"/>
    <property type="match status" value="1"/>
</dbReference>
<dbReference type="Gene3D" id="3.40.50.720">
    <property type="entry name" value="NAD(P)-binding Rossmann-like Domain"/>
    <property type="match status" value="1"/>
</dbReference>